<accession>A0A426U065</accession>
<proteinExistence type="predicted"/>
<gene>
    <name evidence="2" type="ORF">EI684_10475</name>
</gene>
<dbReference type="Proteomes" id="UP000280307">
    <property type="component" value="Unassembled WGS sequence"/>
</dbReference>
<keyword evidence="1" id="KW-0472">Membrane</keyword>
<dbReference type="AlphaFoldDB" id="A0A426U065"/>
<name>A0A426U065_9CHLR</name>
<protein>
    <submittedName>
        <fullName evidence="2">Uncharacterized protein</fullName>
    </submittedName>
</protein>
<reference evidence="2 3" key="1">
    <citation type="submission" date="2018-12" db="EMBL/GenBank/DDBJ databases">
        <title>Genome Sequence of Candidatus Viridilinea halotolerans isolated from saline sulfide-rich spring.</title>
        <authorList>
            <person name="Grouzdev D.S."/>
            <person name="Burganskaya E.I."/>
            <person name="Krutkina M.S."/>
            <person name="Sukhacheva M.V."/>
            <person name="Gorlenko V.M."/>
        </authorList>
    </citation>
    <scope>NUCLEOTIDE SEQUENCE [LARGE SCALE GENOMIC DNA]</scope>
    <source>
        <strain evidence="2">Chok-6</strain>
    </source>
</reference>
<feature type="transmembrane region" description="Helical" evidence="1">
    <location>
        <begin position="12"/>
        <end position="32"/>
    </location>
</feature>
<evidence type="ECO:0000313" key="3">
    <source>
        <dbReference type="Proteomes" id="UP000280307"/>
    </source>
</evidence>
<evidence type="ECO:0000313" key="2">
    <source>
        <dbReference type="EMBL" id="RRR72173.1"/>
    </source>
</evidence>
<keyword evidence="1" id="KW-1133">Transmembrane helix</keyword>
<sequence length="182" mass="19458">MQDHRQQRHPGQAMPIVALALPFLVVFVLMVVEVSERYLEVAMLQDALQQATRSAVQELDYAAFARNEMGLRAFAECQRVTTAGAANSPCADVIAVAATVLRTNLQGVRGLSGDAEAIEPLVRSTAWTVLPNGGSCTVHGTLVQSPTAPMICAEMTPVMTGIVGWGEFRPRIIAADVLDLGL</sequence>
<dbReference type="EMBL" id="RSAS01000407">
    <property type="protein sequence ID" value="RRR72173.1"/>
    <property type="molecule type" value="Genomic_DNA"/>
</dbReference>
<keyword evidence="1" id="KW-0812">Transmembrane</keyword>
<comment type="caution">
    <text evidence="2">The sequence shown here is derived from an EMBL/GenBank/DDBJ whole genome shotgun (WGS) entry which is preliminary data.</text>
</comment>
<organism evidence="2 3">
    <name type="scientific">Candidatus Viridilinea halotolerans</name>
    <dbReference type="NCBI Taxonomy" id="2491704"/>
    <lineage>
        <taxon>Bacteria</taxon>
        <taxon>Bacillati</taxon>
        <taxon>Chloroflexota</taxon>
        <taxon>Chloroflexia</taxon>
        <taxon>Chloroflexales</taxon>
        <taxon>Chloroflexineae</taxon>
        <taxon>Oscillochloridaceae</taxon>
        <taxon>Candidatus Viridilinea</taxon>
    </lineage>
</organism>
<evidence type="ECO:0000256" key="1">
    <source>
        <dbReference type="SAM" id="Phobius"/>
    </source>
</evidence>